<dbReference type="OrthoDB" id="1050647at2759"/>
<evidence type="ECO:0000256" key="1">
    <source>
        <dbReference type="SAM" id="MobiDB-lite"/>
    </source>
</evidence>
<dbReference type="PANTHER" id="PTHR34456">
    <property type="entry name" value="MITOVIRUS RNA-DEPENDENT RNA POLYMERASE"/>
    <property type="match status" value="1"/>
</dbReference>
<feature type="compositionally biased region" description="Polar residues" evidence="1">
    <location>
        <begin position="145"/>
        <end position="155"/>
    </location>
</feature>
<dbReference type="AlphaFoldDB" id="A0A443P6H2"/>
<dbReference type="InterPro" id="IPR008686">
    <property type="entry name" value="RNA_pol_mitovir"/>
</dbReference>
<feature type="transmembrane region" description="Helical" evidence="2">
    <location>
        <begin position="560"/>
        <end position="582"/>
    </location>
</feature>
<keyword evidence="2" id="KW-1133">Transmembrane helix</keyword>
<keyword evidence="3" id="KW-0808">Transferase</keyword>
<dbReference type="STRING" id="337451.A0A443P6H2"/>
<dbReference type="Proteomes" id="UP000283530">
    <property type="component" value="Unassembled WGS sequence"/>
</dbReference>
<keyword evidence="2" id="KW-0812">Transmembrane</keyword>
<dbReference type="Pfam" id="PF05919">
    <property type="entry name" value="Mitovir_RNA_pol"/>
    <property type="match status" value="2"/>
</dbReference>
<dbReference type="PANTHER" id="PTHR34456:SF13">
    <property type="entry name" value="REVERSE TRANSCRIPTASE DOMAIN-CONTAINING PROTEIN"/>
    <property type="match status" value="1"/>
</dbReference>
<feature type="transmembrane region" description="Helical" evidence="2">
    <location>
        <begin position="513"/>
        <end position="539"/>
    </location>
</feature>
<accession>A0A443P6H2</accession>
<dbReference type="EMBL" id="QPKB01000006">
    <property type="protein sequence ID" value="RWR86368.1"/>
    <property type="molecule type" value="Genomic_DNA"/>
</dbReference>
<name>A0A443P6H2_9MAGN</name>
<proteinExistence type="predicted"/>
<feature type="region of interest" description="Disordered" evidence="1">
    <location>
        <begin position="124"/>
        <end position="198"/>
    </location>
</feature>
<sequence length="647" mass="72102">MQRFFDSMLTTHKGGLHSSCSTDEETHRTVEGNKAESIKSKKPIQHEVMMVDGFDHANTLQRACLGESRVIMVSSKSSCKSQVAAYEIYDDSNPIDEVIPQVARAHAPIRISLQSKEISREVCHEKATPPIARRKNPIEIELSPTEDSGTSSSQAWVPPQPKNRRRIEIVEPSTEKALSTQSLGPSRRSPKIVRRKQPPEPKEATILIFIFLSLLSLLLIPLPLGRVASPLPKTRKAIPVSKEVYRLYRKSGPLFVDASAILTLVKPETIARIGRVWFVQREVTPNVPVKPLPTGHYGFGHIIDTLACSAQSVWWNSMVTRPEMGRFGVKLEGSGKRRVFAIANPLYQALVRPLHDWVMEILRRLPTDGTFNQTAPLARLRGKFDGFSFDLKAATDSLPVSVSAGVLACLVGSWPRPGRTSCVVPVSGPPIRRENRRAPSWFIPGFWDYAILGDDTVIADSAVAQSYLEIMAECEVTISAEKSLISHRGACEFAKRFMVEGLTKDLSPISLRVLWALPYCISAVSFANLGVNLQVAYRLRGASYRSYSHLGPPRSRRWRRFWLLMHSAAGISPLPVLIWLAFPEYGGMDCYQIGMVRQFIIERVQPKDFNEVEHTTTEKCLNPTTTCARVALIRVVVHLNSAATALV</sequence>
<feature type="region of interest" description="Disordered" evidence="1">
    <location>
        <begin position="14"/>
        <end position="38"/>
    </location>
</feature>
<keyword evidence="2" id="KW-0472">Membrane</keyword>
<dbReference type="GO" id="GO:0003968">
    <property type="term" value="F:RNA-directed RNA polymerase activity"/>
    <property type="evidence" value="ECO:0007669"/>
    <property type="project" value="UniProtKB-KW"/>
</dbReference>
<keyword evidence="4" id="KW-1185">Reference proteome</keyword>
<evidence type="ECO:0000313" key="3">
    <source>
        <dbReference type="EMBL" id="RWR86368.1"/>
    </source>
</evidence>
<feature type="compositionally biased region" description="Basic and acidic residues" evidence="1">
    <location>
        <begin position="24"/>
        <end position="38"/>
    </location>
</feature>
<evidence type="ECO:0000313" key="4">
    <source>
        <dbReference type="Proteomes" id="UP000283530"/>
    </source>
</evidence>
<gene>
    <name evidence="3" type="ORF">CKAN_01526300</name>
</gene>
<organism evidence="3 4">
    <name type="scientific">Cinnamomum micranthum f. kanehirae</name>
    <dbReference type="NCBI Taxonomy" id="337451"/>
    <lineage>
        <taxon>Eukaryota</taxon>
        <taxon>Viridiplantae</taxon>
        <taxon>Streptophyta</taxon>
        <taxon>Embryophyta</taxon>
        <taxon>Tracheophyta</taxon>
        <taxon>Spermatophyta</taxon>
        <taxon>Magnoliopsida</taxon>
        <taxon>Magnoliidae</taxon>
        <taxon>Laurales</taxon>
        <taxon>Lauraceae</taxon>
        <taxon>Cinnamomum</taxon>
    </lineage>
</organism>
<evidence type="ECO:0000256" key="2">
    <source>
        <dbReference type="SAM" id="Phobius"/>
    </source>
</evidence>
<keyword evidence="3" id="KW-0696">RNA-directed RNA polymerase</keyword>
<comment type="caution">
    <text evidence="3">The sequence shown here is derived from an EMBL/GenBank/DDBJ whole genome shotgun (WGS) entry which is preliminary data.</text>
</comment>
<reference evidence="3 4" key="1">
    <citation type="journal article" date="2019" name="Nat. Plants">
        <title>Stout camphor tree genome fills gaps in understanding of flowering plant genome evolution.</title>
        <authorList>
            <person name="Chaw S.M."/>
            <person name="Liu Y.C."/>
            <person name="Wu Y.W."/>
            <person name="Wang H.Y."/>
            <person name="Lin C.I."/>
            <person name="Wu C.S."/>
            <person name="Ke H.M."/>
            <person name="Chang L.Y."/>
            <person name="Hsu C.Y."/>
            <person name="Yang H.T."/>
            <person name="Sudianto E."/>
            <person name="Hsu M.H."/>
            <person name="Wu K.P."/>
            <person name="Wang L.N."/>
            <person name="Leebens-Mack J.H."/>
            <person name="Tsai I.J."/>
        </authorList>
    </citation>
    <scope>NUCLEOTIDE SEQUENCE [LARGE SCALE GENOMIC DNA]</scope>
    <source>
        <strain evidence="4">cv. Chaw 1501</strain>
        <tissue evidence="3">Young leaves</tissue>
    </source>
</reference>
<keyword evidence="3" id="KW-0548">Nucleotidyltransferase</keyword>
<protein>
    <submittedName>
        <fullName evidence="3">RNA-dependent RNA polymerase</fullName>
    </submittedName>
</protein>